<comment type="caution">
    <text evidence="2">The sequence shown here is derived from an EMBL/GenBank/DDBJ whole genome shotgun (WGS) entry which is preliminary data.</text>
</comment>
<accession>A0ABR0WF90</accession>
<sequence>MGVFTFISKGFSDEWSTKQLNDDLDASTNCTFDLQLQVIVGGSVGGGGYIGSGATSAPAVSGSGAATEAPPAEE</sequence>
<gene>
    <name evidence="2" type="ORF">DH2020_020142</name>
</gene>
<reference evidence="2 3" key="1">
    <citation type="journal article" date="2021" name="Comput. Struct. Biotechnol. J.">
        <title>De novo genome assembly of the potent medicinal plant Rehmannia glutinosa using nanopore technology.</title>
        <authorList>
            <person name="Ma L."/>
            <person name="Dong C."/>
            <person name="Song C."/>
            <person name="Wang X."/>
            <person name="Zheng X."/>
            <person name="Niu Y."/>
            <person name="Chen S."/>
            <person name="Feng W."/>
        </authorList>
    </citation>
    <scope>NUCLEOTIDE SEQUENCE [LARGE SCALE GENOMIC DNA]</scope>
    <source>
        <strain evidence="2">DH-2019</strain>
    </source>
</reference>
<evidence type="ECO:0000313" key="3">
    <source>
        <dbReference type="Proteomes" id="UP001318860"/>
    </source>
</evidence>
<dbReference type="InterPro" id="IPR044252">
    <property type="entry name" value="RPP3"/>
</dbReference>
<proteinExistence type="predicted"/>
<evidence type="ECO:0000256" key="1">
    <source>
        <dbReference type="SAM" id="MobiDB-lite"/>
    </source>
</evidence>
<keyword evidence="3" id="KW-1185">Reference proteome</keyword>
<dbReference type="Proteomes" id="UP001318860">
    <property type="component" value="Unassembled WGS sequence"/>
</dbReference>
<feature type="region of interest" description="Disordered" evidence="1">
    <location>
        <begin position="54"/>
        <end position="74"/>
    </location>
</feature>
<dbReference type="PANTHER" id="PTHR47207:SF2">
    <property type="entry name" value="LARGE RIBOSOMAL SUBUNIT PROTEIN P3Y-RELATED"/>
    <property type="match status" value="1"/>
</dbReference>
<dbReference type="PANTHER" id="PTHR47207">
    <property type="entry name" value="60S ACIDIC RIBOSOMAL PROTEIN P3-1-RELATED"/>
    <property type="match status" value="1"/>
</dbReference>
<dbReference type="EMBL" id="JABTTQ020000011">
    <property type="protein sequence ID" value="KAK6146273.1"/>
    <property type="molecule type" value="Genomic_DNA"/>
</dbReference>
<organism evidence="2 3">
    <name type="scientific">Rehmannia glutinosa</name>
    <name type="common">Chinese foxglove</name>
    <dbReference type="NCBI Taxonomy" id="99300"/>
    <lineage>
        <taxon>Eukaryota</taxon>
        <taxon>Viridiplantae</taxon>
        <taxon>Streptophyta</taxon>
        <taxon>Embryophyta</taxon>
        <taxon>Tracheophyta</taxon>
        <taxon>Spermatophyta</taxon>
        <taxon>Magnoliopsida</taxon>
        <taxon>eudicotyledons</taxon>
        <taxon>Gunneridae</taxon>
        <taxon>Pentapetalae</taxon>
        <taxon>asterids</taxon>
        <taxon>lamiids</taxon>
        <taxon>Lamiales</taxon>
        <taxon>Orobanchaceae</taxon>
        <taxon>Rehmannieae</taxon>
        <taxon>Rehmannia</taxon>
    </lineage>
</organism>
<name>A0ABR0WF90_REHGL</name>
<protein>
    <submittedName>
        <fullName evidence="2">Uncharacterized protein</fullName>
    </submittedName>
</protein>
<evidence type="ECO:0000313" key="2">
    <source>
        <dbReference type="EMBL" id="KAK6146273.1"/>
    </source>
</evidence>